<organism evidence="2">
    <name type="scientific">Flavobacterium sp. CFS9</name>
    <dbReference type="NCBI Taxonomy" id="3143118"/>
    <lineage>
        <taxon>Bacteria</taxon>
        <taxon>Pseudomonadati</taxon>
        <taxon>Bacteroidota</taxon>
        <taxon>Flavobacteriia</taxon>
        <taxon>Flavobacteriales</taxon>
        <taxon>Flavobacteriaceae</taxon>
        <taxon>Flavobacterium</taxon>
    </lineage>
</organism>
<dbReference type="RefSeq" id="WP_369617902.1">
    <property type="nucleotide sequence ID" value="NZ_AP031573.1"/>
</dbReference>
<dbReference type="AlphaFoldDB" id="A0AAT9GZZ7"/>
<dbReference type="EMBL" id="AP031573">
    <property type="protein sequence ID" value="BFM42782.1"/>
    <property type="molecule type" value="Genomic_DNA"/>
</dbReference>
<evidence type="ECO:0000256" key="1">
    <source>
        <dbReference type="SAM" id="Coils"/>
    </source>
</evidence>
<reference evidence="2" key="1">
    <citation type="submission" date="2024-05" db="EMBL/GenBank/DDBJ databases">
        <title>Whole-Genome Sequence of CFS9, a Potential Fish Probiotic Isolated from the Body Surface of Silurus asotus.</title>
        <authorList>
            <person name="Kojima M."/>
            <person name="Tobioka K."/>
            <person name="Yokota K."/>
            <person name="Nakatani H."/>
            <person name="Hori K."/>
            <person name="Tamaru Y."/>
            <person name="Okazaki F."/>
        </authorList>
    </citation>
    <scope>NUCLEOTIDE SEQUENCE</scope>
    <source>
        <strain evidence="2">CFS9</strain>
    </source>
</reference>
<keyword evidence="1" id="KW-0175">Coiled coil</keyword>
<gene>
    <name evidence="2" type="ORF">CFS9_14230</name>
</gene>
<evidence type="ECO:0000313" key="2">
    <source>
        <dbReference type="EMBL" id="BFM42782.1"/>
    </source>
</evidence>
<sequence length="371" mass="40139">MSLLSLKKIAVLLVLLQVSSLYSQGLPIVGFGDPANYTINTFSVPGSSGLDLHWHGGIRFGDKTGSDVMRIENGNVGVGVLNPTSKFQVSNSFNTNTNEVIASFGRLANASGGSSIVRFGYHNTCDFEVNSGYSSTGHRLGGYFDLNITNNHPGGDHGGINFATNSSVKMAINVNGDVGIGTTKPSNEQGWGRVLDVAGAQHSKILATSSNGLYKVGVFSHNENWYGGGGFVGTESNHPLHLITNYNVKMSILANGNVGVGTLVPDSKLTIAGNIHAQEIKVTVNAGVVPDYVFANDYKLKSLEEVERYIKQNSHLPEIPSAKEIEKNGLMLAEMNMNLLKKMEEMTLYMIEQNKRIKDLENQMEEIKIKE</sequence>
<accession>A0AAT9GZZ7</accession>
<evidence type="ECO:0008006" key="3">
    <source>
        <dbReference type="Google" id="ProtNLM"/>
    </source>
</evidence>
<proteinExistence type="predicted"/>
<name>A0AAT9GZZ7_9FLAO</name>
<protein>
    <recommendedName>
        <fullName evidence="3">Shufflon protein, N-terminal constant region</fullName>
    </recommendedName>
</protein>
<feature type="coiled-coil region" evidence="1">
    <location>
        <begin position="343"/>
        <end position="370"/>
    </location>
</feature>